<dbReference type="AlphaFoldDB" id="A0A6C0LKI1"/>
<evidence type="ECO:0000313" key="1">
    <source>
        <dbReference type="EMBL" id="QHU30408.1"/>
    </source>
</evidence>
<accession>A0A6C0LKI1</accession>
<organism evidence="1">
    <name type="scientific">viral metagenome</name>
    <dbReference type="NCBI Taxonomy" id="1070528"/>
    <lineage>
        <taxon>unclassified sequences</taxon>
        <taxon>metagenomes</taxon>
        <taxon>organismal metagenomes</taxon>
    </lineage>
</organism>
<reference evidence="1" key="1">
    <citation type="journal article" date="2020" name="Nature">
        <title>Giant virus diversity and host interactions through global metagenomics.</title>
        <authorList>
            <person name="Schulz F."/>
            <person name="Roux S."/>
            <person name="Paez-Espino D."/>
            <person name="Jungbluth S."/>
            <person name="Walsh D.A."/>
            <person name="Denef V.J."/>
            <person name="McMahon K.D."/>
            <person name="Konstantinidis K.T."/>
            <person name="Eloe-Fadrosh E.A."/>
            <person name="Kyrpides N.C."/>
            <person name="Woyke T."/>
        </authorList>
    </citation>
    <scope>NUCLEOTIDE SEQUENCE</scope>
    <source>
        <strain evidence="1">GVMAG-M-3300027833-11</strain>
    </source>
</reference>
<protein>
    <submittedName>
        <fullName evidence="1">Uncharacterized protein</fullName>
    </submittedName>
</protein>
<proteinExistence type="predicted"/>
<sequence>MTSHPPDYYKTQLKTLNGDFSVTLNELTNAFPYAKAYPEVTTMTERYSEDKGAMDKVRGDLFLFRDSIEQDIESTSKNIIRIVDQIAKIEKDNAKMMIRLQGLENKREGALGMYDDSKTGYNFKLLENWLMFIGSLGLAYGIYKA</sequence>
<name>A0A6C0LKI1_9ZZZZ</name>
<dbReference type="EMBL" id="MN740506">
    <property type="protein sequence ID" value="QHU30408.1"/>
    <property type="molecule type" value="Genomic_DNA"/>
</dbReference>